<sequence length="839" mass="95361">MKPKPKDHRSSGSVGTPSPMKPATDPPSAQKKMERAAPVKTFSLESVWVHEPHEEDKWMDGLSALHPDKQPLWRGYIPKNKITPEFTPPFYRQLTAEQFQVLKEILEDPESKMFPSEAFGRWWPNHFTLNGKARDAKFAPITAQVALKMPEPKLLFRTFTYRGRPMAKCPEILRSADFATSTGKPVRDEALERECGELRNELGKANARIANKDKEIEGLQKHRKEVMAVLQGTKNEQQRFKTEKACLEQELQVLRERLLVAQRRRGSISTESADHMKQAYLRIANALYLETGKVPKAVVDRHLKTPSPTLLPRTKDFVEAPIETPAPTSEVTRRPVKRPAPEPKETTEAKRPKTALGQAEMSDAEALRRLAEMSGIPSTDGARDESPEGPAEDPSAVLSGGPPSNYWNSPLVTDEEEMKMVLDMIMNYVTTFSDGLMEGNKEDFFGMLKHGGNLHDVCKRFKRLSLPLDEEVMLQGFKIFLNERPNRQRKAEQGSDLSEDAENDEDDQDDDENEDAGDAEGAEDDEDAEEDGSSEEYEEDPREVRSVSPINCDDHEILLDRAQFPISHRLQRELKYSTLVSLRLLPKQQRKTKASSAIAEDLLVKAERLFLAVLYEGLEAKIQEMLDRARDIWEEELPGYTPQPEGPTDDKGNIRWSIHIADAIVLANTALNDYELKKIKDIIVDSLAARHARIPRKDISTFIGSLKDYDSTLVLARKIVIGGYDLDTVTVFTKVESFMKTKLIREYYKIGYGTKLMVFEFRGWLSEEKDFWQKLRYHLSNCNPGNNAIAKETKEGLVGDGVTTFLQLCAYWESKGYIFEEQSLSDSIYFWQACLLEPY</sequence>
<name>A0A2B7WFJ1_9EURO</name>
<feature type="coiled-coil region" evidence="1">
    <location>
        <begin position="188"/>
        <end position="264"/>
    </location>
</feature>
<evidence type="ECO:0000256" key="2">
    <source>
        <dbReference type="SAM" id="MobiDB-lite"/>
    </source>
</evidence>
<dbReference type="EMBL" id="PDNC01000240">
    <property type="protein sequence ID" value="PGG95348.1"/>
    <property type="molecule type" value="Genomic_DNA"/>
</dbReference>
<organism evidence="3 4">
    <name type="scientific">Blastomyces parvus</name>
    <dbReference type="NCBI Taxonomy" id="2060905"/>
    <lineage>
        <taxon>Eukaryota</taxon>
        <taxon>Fungi</taxon>
        <taxon>Dikarya</taxon>
        <taxon>Ascomycota</taxon>
        <taxon>Pezizomycotina</taxon>
        <taxon>Eurotiomycetes</taxon>
        <taxon>Eurotiomycetidae</taxon>
        <taxon>Onygenales</taxon>
        <taxon>Ajellomycetaceae</taxon>
        <taxon>Blastomyces</taxon>
    </lineage>
</organism>
<keyword evidence="1" id="KW-0175">Coiled coil</keyword>
<feature type="region of interest" description="Disordered" evidence="2">
    <location>
        <begin position="376"/>
        <end position="410"/>
    </location>
</feature>
<feature type="region of interest" description="Disordered" evidence="2">
    <location>
        <begin position="485"/>
        <end position="549"/>
    </location>
</feature>
<gene>
    <name evidence="3" type="ORF">GX51_08277</name>
</gene>
<comment type="caution">
    <text evidence="3">The sequence shown here is derived from an EMBL/GenBank/DDBJ whole genome shotgun (WGS) entry which is preliminary data.</text>
</comment>
<dbReference type="Proteomes" id="UP000224080">
    <property type="component" value="Unassembled WGS sequence"/>
</dbReference>
<feature type="compositionally biased region" description="Basic and acidic residues" evidence="2">
    <location>
        <begin position="339"/>
        <end position="351"/>
    </location>
</feature>
<proteinExistence type="predicted"/>
<keyword evidence="4" id="KW-1185">Reference proteome</keyword>
<dbReference type="OrthoDB" id="4188663at2759"/>
<evidence type="ECO:0000313" key="3">
    <source>
        <dbReference type="EMBL" id="PGG95348.1"/>
    </source>
</evidence>
<evidence type="ECO:0000313" key="4">
    <source>
        <dbReference type="Proteomes" id="UP000224080"/>
    </source>
</evidence>
<dbReference type="AlphaFoldDB" id="A0A2B7WFJ1"/>
<evidence type="ECO:0000256" key="1">
    <source>
        <dbReference type="SAM" id="Coils"/>
    </source>
</evidence>
<feature type="compositionally biased region" description="Acidic residues" evidence="2">
    <location>
        <begin position="497"/>
        <end position="541"/>
    </location>
</feature>
<feature type="region of interest" description="Disordered" evidence="2">
    <location>
        <begin position="305"/>
        <end position="362"/>
    </location>
</feature>
<protein>
    <submittedName>
        <fullName evidence="3">Uncharacterized protein</fullName>
    </submittedName>
</protein>
<feature type="region of interest" description="Disordered" evidence="2">
    <location>
        <begin position="1"/>
        <end position="36"/>
    </location>
</feature>
<accession>A0A2B7WFJ1</accession>
<reference evidence="3 4" key="1">
    <citation type="submission" date="2017-10" db="EMBL/GenBank/DDBJ databases">
        <title>Comparative genomics in systemic dimorphic fungi from Ajellomycetaceae.</title>
        <authorList>
            <person name="Munoz J.F."/>
            <person name="Mcewen J.G."/>
            <person name="Clay O.K."/>
            <person name="Cuomo C.A."/>
        </authorList>
    </citation>
    <scope>NUCLEOTIDE SEQUENCE [LARGE SCALE GENOMIC DNA]</scope>
    <source>
        <strain evidence="3 4">UAMH130</strain>
    </source>
</reference>